<protein>
    <submittedName>
        <fullName evidence="10">YeeE/YedE family protein</fullName>
    </submittedName>
</protein>
<feature type="transmembrane region" description="Helical" evidence="9">
    <location>
        <begin position="113"/>
        <end position="134"/>
    </location>
</feature>
<dbReference type="RefSeq" id="WP_015219732.1">
    <property type="nucleotide sequence ID" value="NZ_WMIA01000006.1"/>
</dbReference>
<sequence>MTIASSWIYGLMGGILIGVSASILLAFNGRIAGISGMINGVLEFSPTQRWRWYFLGGMIAGGFIYEYILPLPSTPASGVAVIPMILGGLLVGWGTRMGNGCTSGHGVCGLGRLSMRSLVSVISFLASGMITVYITRHLIN</sequence>
<evidence type="ECO:0000256" key="4">
    <source>
        <dbReference type="ARBA" id="ARBA00022519"/>
    </source>
</evidence>
<dbReference type="InterPro" id="IPR007272">
    <property type="entry name" value="Sulf_transp_TsuA/YedE"/>
</dbReference>
<evidence type="ECO:0000256" key="3">
    <source>
        <dbReference type="ARBA" id="ARBA00022475"/>
    </source>
</evidence>
<name>A0A844GWL2_9CHRO</name>
<evidence type="ECO:0000313" key="11">
    <source>
        <dbReference type="Proteomes" id="UP000437131"/>
    </source>
</evidence>
<dbReference type="EMBL" id="WMIA01000006">
    <property type="protein sequence ID" value="MTF38585.1"/>
    <property type="molecule type" value="Genomic_DNA"/>
</dbReference>
<evidence type="ECO:0000256" key="5">
    <source>
        <dbReference type="ARBA" id="ARBA00022692"/>
    </source>
</evidence>
<comment type="subcellular location">
    <subcellularLocation>
        <location evidence="1">Cell inner membrane</location>
        <topology evidence="1">Multi-pass membrane protein</topology>
    </subcellularLocation>
</comment>
<dbReference type="PANTHER" id="PTHR30574">
    <property type="entry name" value="INNER MEMBRANE PROTEIN YEDE"/>
    <property type="match status" value="1"/>
</dbReference>
<evidence type="ECO:0000256" key="8">
    <source>
        <dbReference type="ARBA" id="ARBA00035655"/>
    </source>
</evidence>
<keyword evidence="3" id="KW-1003">Cell membrane</keyword>
<comment type="caution">
    <text evidence="10">The sequence shown here is derived from an EMBL/GenBank/DDBJ whole genome shotgun (WGS) entry which is preliminary data.</text>
</comment>
<evidence type="ECO:0000256" key="7">
    <source>
        <dbReference type="ARBA" id="ARBA00023136"/>
    </source>
</evidence>
<accession>A0A844GWL2</accession>
<gene>
    <name evidence="10" type="ORF">GGC33_06570</name>
</gene>
<keyword evidence="7 9" id="KW-0472">Membrane</keyword>
<keyword evidence="2" id="KW-0813">Transport</keyword>
<evidence type="ECO:0000256" key="6">
    <source>
        <dbReference type="ARBA" id="ARBA00022989"/>
    </source>
</evidence>
<keyword evidence="4" id="KW-0997">Cell inner membrane</keyword>
<dbReference type="AlphaFoldDB" id="A0A844GWL2"/>
<dbReference type="Proteomes" id="UP000437131">
    <property type="component" value="Unassembled WGS sequence"/>
</dbReference>
<dbReference type="GO" id="GO:0005886">
    <property type="term" value="C:plasma membrane"/>
    <property type="evidence" value="ECO:0007669"/>
    <property type="project" value="UniProtKB-SubCell"/>
</dbReference>
<evidence type="ECO:0000256" key="9">
    <source>
        <dbReference type="SAM" id="Phobius"/>
    </source>
</evidence>
<reference evidence="10 11" key="1">
    <citation type="submission" date="2019-11" db="EMBL/GenBank/DDBJ databases">
        <title>Isolation of a new High Light Tolerant Cyanobacteria.</title>
        <authorList>
            <person name="Dobson Z."/>
            <person name="Vaughn N."/>
            <person name="Vaughn M."/>
            <person name="Fromme P."/>
            <person name="Mazor Y."/>
        </authorList>
    </citation>
    <scope>NUCLEOTIDE SEQUENCE [LARGE SCALE GENOMIC DNA]</scope>
    <source>
        <strain evidence="10 11">0216</strain>
    </source>
</reference>
<organism evidence="10 11">
    <name type="scientific">Cyanobacterium aponinum 0216</name>
    <dbReference type="NCBI Taxonomy" id="2676140"/>
    <lineage>
        <taxon>Bacteria</taxon>
        <taxon>Bacillati</taxon>
        <taxon>Cyanobacteriota</taxon>
        <taxon>Cyanophyceae</taxon>
        <taxon>Oscillatoriophycideae</taxon>
        <taxon>Chroococcales</taxon>
        <taxon>Geminocystaceae</taxon>
        <taxon>Cyanobacterium</taxon>
    </lineage>
</organism>
<dbReference type="PANTHER" id="PTHR30574:SF1">
    <property type="entry name" value="SULPHUR TRANSPORT DOMAIN-CONTAINING PROTEIN"/>
    <property type="match status" value="1"/>
</dbReference>
<feature type="transmembrane region" description="Helical" evidence="9">
    <location>
        <begin position="6"/>
        <end position="29"/>
    </location>
</feature>
<evidence type="ECO:0000256" key="1">
    <source>
        <dbReference type="ARBA" id="ARBA00004429"/>
    </source>
</evidence>
<feature type="transmembrane region" description="Helical" evidence="9">
    <location>
        <begin position="50"/>
        <end position="68"/>
    </location>
</feature>
<keyword evidence="5 9" id="KW-0812">Transmembrane</keyword>
<keyword evidence="6 9" id="KW-1133">Transmembrane helix</keyword>
<evidence type="ECO:0000256" key="2">
    <source>
        <dbReference type="ARBA" id="ARBA00022448"/>
    </source>
</evidence>
<dbReference type="Pfam" id="PF04143">
    <property type="entry name" value="Sulf_transp"/>
    <property type="match status" value="1"/>
</dbReference>
<proteinExistence type="inferred from homology"/>
<comment type="similarity">
    <text evidence="8">Belongs to the TsuA/YedE (TC 9.B.102) family.</text>
</comment>
<evidence type="ECO:0000313" key="10">
    <source>
        <dbReference type="EMBL" id="MTF38585.1"/>
    </source>
</evidence>
<feature type="transmembrane region" description="Helical" evidence="9">
    <location>
        <begin position="74"/>
        <end position="93"/>
    </location>
</feature>